<feature type="domain" description="Type II secretion system protein GspF" evidence="16">
    <location>
        <begin position="269"/>
        <end position="389"/>
    </location>
</feature>
<evidence type="ECO:0000256" key="15">
    <source>
        <dbReference type="SAM" id="Phobius"/>
    </source>
</evidence>
<dbReference type="PANTHER" id="PTHR30012:SF0">
    <property type="entry name" value="TYPE II SECRETION SYSTEM PROTEIN F-RELATED"/>
    <property type="match status" value="1"/>
</dbReference>
<keyword evidence="4 14" id="KW-0813">Transport</keyword>
<dbReference type="RefSeq" id="WP_160797274.1">
    <property type="nucleotide sequence ID" value="NZ_WSSB01000010.1"/>
</dbReference>
<dbReference type="PANTHER" id="PTHR30012">
    <property type="entry name" value="GENERAL SECRETION PATHWAY PROTEIN"/>
    <property type="match status" value="1"/>
</dbReference>
<comment type="similarity">
    <text evidence="3 14">Belongs to the GSP F family.</text>
</comment>
<sequence>MAAFRYLALSDKGGEEKGVIEAESARSARVLLRERGLTLLQVEAESGKPGTVHKRLPNAELALFTQQLSTLLMAGLPLEKALMAAAEQSEHARTRAVVSALRGDIMEGQSLGQALARLPAVFGPLYISLVKAGEQSGHLDTVMARLADYLVKRQALQQKVTLALAYPAVVTVVAILVVAGLMTYVVPQVVTVFIQTKQTLPLLTRMLVASSDFLRSWGWALGLGVALAGYGWWQALRQDAFRRMVHQRLLTLPLIGRMLRAINTARMASTLAILAGSGVPLLTALETARGLVGLMPMQEALSEATARVREGVPLSRALAASRQFPPVLIHLIASGEASGTLAAMLERAAEQQQHEVERRVATFTTLMEPLLILLMGGMVLIIVLAIMLPIIDMNQMVR</sequence>
<dbReference type="Pfam" id="PF00482">
    <property type="entry name" value="T2SSF"/>
    <property type="match status" value="2"/>
</dbReference>
<dbReference type="InterPro" id="IPR018076">
    <property type="entry name" value="T2SS_GspF_dom"/>
</dbReference>
<evidence type="ECO:0000256" key="7">
    <source>
        <dbReference type="ARBA" id="ARBA00022692"/>
    </source>
</evidence>
<keyword evidence="12 15" id="KW-0472">Membrane</keyword>
<dbReference type="AlphaFoldDB" id="A0A845BML0"/>
<dbReference type="InterPro" id="IPR011850">
    <property type="entry name" value="T2SS_GspF"/>
</dbReference>
<keyword evidence="5" id="KW-1003">Cell membrane</keyword>
<accession>A0A845BML0</accession>
<feature type="transmembrane region" description="Helical" evidence="15">
    <location>
        <begin position="370"/>
        <end position="391"/>
    </location>
</feature>
<keyword evidence="9" id="KW-0106">Calcium</keyword>
<dbReference type="PRINTS" id="PR00812">
    <property type="entry name" value="BCTERIALGSPF"/>
</dbReference>
<keyword evidence="18" id="KW-1185">Reference proteome</keyword>
<keyword evidence="6" id="KW-0997">Cell inner membrane</keyword>
<dbReference type="InterPro" id="IPR001992">
    <property type="entry name" value="T2SS_GspF/T4SS_PilC_CS"/>
</dbReference>
<evidence type="ECO:0000313" key="17">
    <source>
        <dbReference type="EMBL" id="MXR37585.1"/>
    </source>
</evidence>
<evidence type="ECO:0000256" key="12">
    <source>
        <dbReference type="ARBA" id="ARBA00023136"/>
    </source>
</evidence>
<gene>
    <name evidence="17" type="primary">gspF</name>
    <name evidence="17" type="ORF">GQF02_11410</name>
</gene>
<feature type="transmembrane region" description="Helical" evidence="15">
    <location>
        <begin position="216"/>
        <end position="233"/>
    </location>
</feature>
<dbReference type="InterPro" id="IPR042094">
    <property type="entry name" value="T2SS_GspF_sf"/>
</dbReference>
<evidence type="ECO:0000256" key="2">
    <source>
        <dbReference type="ARBA" id="ARBA00004429"/>
    </source>
</evidence>
<feature type="transmembrane region" description="Helical" evidence="15">
    <location>
        <begin position="162"/>
        <end position="186"/>
    </location>
</feature>
<reference evidence="17 18" key="1">
    <citation type="submission" date="2019-12" db="EMBL/GenBank/DDBJ databases">
        <title>Neisseriaceae gen. nov. sp. Genome sequencing and assembly.</title>
        <authorList>
            <person name="Liu Z."/>
            <person name="Li A."/>
        </authorList>
    </citation>
    <scope>NUCLEOTIDE SEQUENCE [LARGE SCALE GENOMIC DNA]</scope>
    <source>
        <strain evidence="17 18">B2N2-7</strain>
    </source>
</reference>
<keyword evidence="11 15" id="KW-1133">Transmembrane helix</keyword>
<dbReference type="GO" id="GO:0015627">
    <property type="term" value="C:type II protein secretion system complex"/>
    <property type="evidence" value="ECO:0007669"/>
    <property type="project" value="InterPro"/>
</dbReference>
<dbReference type="GO" id="GO:0005886">
    <property type="term" value="C:plasma membrane"/>
    <property type="evidence" value="ECO:0007669"/>
    <property type="project" value="UniProtKB-SubCell"/>
</dbReference>
<proteinExistence type="inferred from homology"/>
<comment type="subcellular location">
    <subcellularLocation>
        <location evidence="2 14">Cell inner membrane</location>
        <topology evidence="2 14">Multi-pass membrane protein</topology>
    </subcellularLocation>
</comment>
<evidence type="ECO:0000256" key="1">
    <source>
        <dbReference type="ARBA" id="ARBA00002684"/>
    </source>
</evidence>
<dbReference type="InterPro" id="IPR003004">
    <property type="entry name" value="GspF/PilC"/>
</dbReference>
<keyword evidence="7 14" id="KW-0812">Transmembrane</keyword>
<evidence type="ECO:0000256" key="5">
    <source>
        <dbReference type="ARBA" id="ARBA00022475"/>
    </source>
</evidence>
<feature type="domain" description="Type II secretion system protein GspF" evidence="16">
    <location>
        <begin position="64"/>
        <end position="187"/>
    </location>
</feature>
<evidence type="ECO:0000313" key="18">
    <source>
        <dbReference type="Proteomes" id="UP000467214"/>
    </source>
</evidence>
<comment type="caution">
    <text evidence="17">The sequence shown here is derived from an EMBL/GenBank/DDBJ whole genome shotgun (WGS) entry which is preliminary data.</text>
</comment>
<keyword evidence="10" id="KW-0653">Protein transport</keyword>
<dbReference type="GO" id="GO:0015628">
    <property type="term" value="P:protein secretion by the type II secretion system"/>
    <property type="evidence" value="ECO:0007669"/>
    <property type="project" value="InterPro"/>
</dbReference>
<organism evidence="17 18">
    <name type="scientific">Craterilacuibacter sinensis</name>
    <dbReference type="NCBI Taxonomy" id="2686017"/>
    <lineage>
        <taxon>Bacteria</taxon>
        <taxon>Pseudomonadati</taxon>
        <taxon>Pseudomonadota</taxon>
        <taxon>Betaproteobacteria</taxon>
        <taxon>Neisseriales</taxon>
        <taxon>Neisseriaceae</taxon>
        <taxon>Craterilacuibacter</taxon>
    </lineage>
</organism>
<dbReference type="NCBIfam" id="TIGR02120">
    <property type="entry name" value="GspF"/>
    <property type="match status" value="1"/>
</dbReference>
<evidence type="ECO:0000256" key="10">
    <source>
        <dbReference type="ARBA" id="ARBA00022927"/>
    </source>
</evidence>
<evidence type="ECO:0000256" key="14">
    <source>
        <dbReference type="RuleBase" id="RU003923"/>
    </source>
</evidence>
<evidence type="ECO:0000256" key="11">
    <source>
        <dbReference type="ARBA" id="ARBA00022989"/>
    </source>
</evidence>
<comment type="function">
    <text evidence="1">Component of the type II secretion system inner membrane complex required for the energy-dependent secretion of extracellular factors such as proteases and toxins from the periplasm.</text>
</comment>
<dbReference type="FunFam" id="1.20.81.30:FF:000001">
    <property type="entry name" value="Type II secretion system protein F"/>
    <property type="match status" value="2"/>
</dbReference>
<evidence type="ECO:0000256" key="6">
    <source>
        <dbReference type="ARBA" id="ARBA00022519"/>
    </source>
</evidence>
<evidence type="ECO:0000256" key="3">
    <source>
        <dbReference type="ARBA" id="ARBA00005745"/>
    </source>
</evidence>
<evidence type="ECO:0000256" key="4">
    <source>
        <dbReference type="ARBA" id="ARBA00022448"/>
    </source>
</evidence>
<evidence type="ECO:0000256" key="13">
    <source>
        <dbReference type="ARBA" id="ARBA00030750"/>
    </source>
</evidence>
<protein>
    <recommendedName>
        <fullName evidence="13">General secretion pathway protein F</fullName>
    </recommendedName>
</protein>
<evidence type="ECO:0000256" key="8">
    <source>
        <dbReference type="ARBA" id="ARBA00022723"/>
    </source>
</evidence>
<dbReference type="GO" id="GO:0046872">
    <property type="term" value="F:metal ion binding"/>
    <property type="evidence" value="ECO:0007669"/>
    <property type="project" value="UniProtKB-KW"/>
</dbReference>
<name>A0A845BML0_9NEIS</name>
<keyword evidence="8" id="KW-0479">Metal-binding</keyword>
<evidence type="ECO:0000256" key="9">
    <source>
        <dbReference type="ARBA" id="ARBA00022837"/>
    </source>
</evidence>
<dbReference type="PROSITE" id="PS00874">
    <property type="entry name" value="T2SP_F"/>
    <property type="match status" value="1"/>
</dbReference>
<dbReference type="Proteomes" id="UP000467214">
    <property type="component" value="Unassembled WGS sequence"/>
</dbReference>
<dbReference type="Gene3D" id="1.20.81.30">
    <property type="entry name" value="Type II secretion system (T2SS), domain F"/>
    <property type="match status" value="2"/>
</dbReference>
<evidence type="ECO:0000259" key="16">
    <source>
        <dbReference type="Pfam" id="PF00482"/>
    </source>
</evidence>
<dbReference type="EMBL" id="WSSB01000010">
    <property type="protein sequence ID" value="MXR37585.1"/>
    <property type="molecule type" value="Genomic_DNA"/>
</dbReference>